<name>A0A348WNF4_9GAMM</name>
<dbReference type="GO" id="GO:0005524">
    <property type="term" value="F:ATP binding"/>
    <property type="evidence" value="ECO:0007669"/>
    <property type="project" value="UniProtKB-KW"/>
</dbReference>
<dbReference type="InterPro" id="IPR003593">
    <property type="entry name" value="AAA+_ATPase"/>
</dbReference>
<feature type="domain" description="MCM C-terminal AAA(+) ATPase" evidence="4">
    <location>
        <begin position="291"/>
        <end position="349"/>
    </location>
</feature>
<dbReference type="SUPFAM" id="SSF54211">
    <property type="entry name" value="Ribosomal protein S5 domain 2-like"/>
    <property type="match status" value="1"/>
</dbReference>
<keyword evidence="5" id="KW-0378">Hydrolase</keyword>
<evidence type="ECO:0000256" key="2">
    <source>
        <dbReference type="ARBA" id="ARBA00022741"/>
    </source>
</evidence>
<keyword evidence="5" id="KW-0645">Protease</keyword>
<dbReference type="GO" id="GO:0008233">
    <property type="term" value="F:peptidase activity"/>
    <property type="evidence" value="ECO:0007669"/>
    <property type="project" value="UniProtKB-KW"/>
</dbReference>
<gene>
    <name evidence="5" type="ORF">DCR58_04675</name>
</gene>
<organism evidence="5 6">
    <name type="scientific">Idiomarina baltica</name>
    <dbReference type="NCBI Taxonomy" id="190892"/>
    <lineage>
        <taxon>Bacteria</taxon>
        <taxon>Pseudomonadati</taxon>
        <taxon>Pseudomonadota</taxon>
        <taxon>Gammaproteobacteria</taxon>
        <taxon>Alteromonadales</taxon>
        <taxon>Idiomarinaceae</taxon>
        <taxon>Idiomarina</taxon>
    </lineage>
</organism>
<protein>
    <submittedName>
        <fullName evidence="5">ATP-dependent protease</fullName>
    </submittedName>
</protein>
<comment type="similarity">
    <text evidence="1">Belongs to the Mg-chelatase subunits D/I family. ComM subfamily.</text>
</comment>
<dbReference type="Pfam" id="PF13335">
    <property type="entry name" value="Mg_chelatase_C"/>
    <property type="match status" value="1"/>
</dbReference>
<keyword evidence="3" id="KW-0067">ATP-binding</keyword>
<sequence length="489" mass="52810">MATATVFTRASIGIEAPEVRVEVDLARGLPSFTIVGMPATSVREARDRVKSAILNVGLEFPAATRIIVNLAPAEIPKQGARFDLAIAVGILAASDQIDADQLAKFEFYGELALAGNTQAVSGLIPALIAAKRADRTVFVPSTNVAEAGYAAQQNHFLVPDLAALFEHLQGHNQLNAAESDKPYLSQENDVGDLADIIGQTQAKRALLIAAAGRHHLLFVGPPGTGKTMLAQRFLTILPTPTHSEGMQIACIKSLVETHLAPQQLTQRNLRMPHHTCSAAALVGGGSPPKPGEVSLAHQGVLFLDELAEFSRYVLDSLREPLQSGEVTISRAGYQTTYPAQFQLIAALNPSPCGQFDGTLESCRSTPDQILKYLNKLSGPLLDRIDLQVEVPRETQSLRALDAQHKPTPQSPQIRNQVAACHVKQRERQGCLNAELTTQAVLEHSQLSKADHTFLVEVVEKLGLSHRAFYRTLRLARTIADLDDATSVGR</sequence>
<dbReference type="InterPro" id="IPR014721">
    <property type="entry name" value="Ribsml_uS5_D2-typ_fold_subgr"/>
</dbReference>
<dbReference type="InterPro" id="IPR027417">
    <property type="entry name" value="P-loop_NTPase"/>
</dbReference>
<dbReference type="InterPro" id="IPR000523">
    <property type="entry name" value="Mg_chelatse_chII-like_cat_dom"/>
</dbReference>
<evidence type="ECO:0000313" key="6">
    <source>
        <dbReference type="Proteomes" id="UP000262878"/>
    </source>
</evidence>
<dbReference type="Gene3D" id="3.40.50.300">
    <property type="entry name" value="P-loop containing nucleotide triphosphate hydrolases"/>
    <property type="match status" value="1"/>
</dbReference>
<dbReference type="PROSITE" id="PS50051">
    <property type="entry name" value="MCM_2"/>
    <property type="match status" value="1"/>
</dbReference>
<dbReference type="PANTHER" id="PTHR32039">
    <property type="entry name" value="MAGNESIUM-CHELATASE SUBUNIT CHLI"/>
    <property type="match status" value="1"/>
</dbReference>
<dbReference type="Proteomes" id="UP000262878">
    <property type="component" value="Unassembled WGS sequence"/>
</dbReference>
<dbReference type="SUPFAM" id="SSF52540">
    <property type="entry name" value="P-loop containing nucleoside triphosphate hydrolases"/>
    <property type="match status" value="1"/>
</dbReference>
<dbReference type="EMBL" id="DMUP01000106">
    <property type="protein sequence ID" value="HAR56066.1"/>
    <property type="molecule type" value="Genomic_DNA"/>
</dbReference>
<dbReference type="InterPro" id="IPR025158">
    <property type="entry name" value="Mg_chelat-rel_C"/>
</dbReference>
<evidence type="ECO:0000256" key="3">
    <source>
        <dbReference type="ARBA" id="ARBA00022840"/>
    </source>
</evidence>
<dbReference type="Gene3D" id="3.30.230.10">
    <property type="match status" value="1"/>
</dbReference>
<evidence type="ECO:0000313" key="5">
    <source>
        <dbReference type="EMBL" id="HAR56066.1"/>
    </source>
</evidence>
<dbReference type="GO" id="GO:0003677">
    <property type="term" value="F:DNA binding"/>
    <property type="evidence" value="ECO:0007669"/>
    <property type="project" value="InterPro"/>
</dbReference>
<evidence type="ECO:0000256" key="1">
    <source>
        <dbReference type="ARBA" id="ARBA00006354"/>
    </source>
</evidence>
<dbReference type="InterPro" id="IPR004482">
    <property type="entry name" value="Mg_chelat-rel"/>
</dbReference>
<evidence type="ECO:0000259" key="4">
    <source>
        <dbReference type="PROSITE" id="PS50051"/>
    </source>
</evidence>
<dbReference type="PRINTS" id="PR01657">
    <property type="entry name" value="MCMFAMILY"/>
</dbReference>
<dbReference type="AlphaFoldDB" id="A0A348WNF4"/>
<dbReference type="GO" id="GO:0006508">
    <property type="term" value="P:proteolysis"/>
    <property type="evidence" value="ECO:0007669"/>
    <property type="project" value="UniProtKB-KW"/>
</dbReference>
<proteinExistence type="inferred from homology"/>
<dbReference type="PANTHER" id="PTHR32039:SF7">
    <property type="entry name" value="COMPETENCE PROTEIN COMM"/>
    <property type="match status" value="1"/>
</dbReference>
<dbReference type="STRING" id="314276.OS145_02590"/>
<comment type="caution">
    <text evidence="5">The sequence shown here is derived from an EMBL/GenBank/DDBJ whole genome shotgun (WGS) entry which is preliminary data.</text>
</comment>
<dbReference type="SMART" id="SM00382">
    <property type="entry name" value="AAA"/>
    <property type="match status" value="1"/>
</dbReference>
<dbReference type="Pfam" id="PF13541">
    <property type="entry name" value="ChlI"/>
    <property type="match status" value="1"/>
</dbReference>
<feature type="non-terminal residue" evidence="5">
    <location>
        <position position="489"/>
    </location>
</feature>
<dbReference type="Pfam" id="PF01078">
    <property type="entry name" value="Mg_chelatase"/>
    <property type="match status" value="1"/>
</dbReference>
<accession>A0A348WNF4</accession>
<dbReference type="InterPro" id="IPR020568">
    <property type="entry name" value="Ribosomal_Su5_D2-typ_SF"/>
</dbReference>
<dbReference type="InterPro" id="IPR001208">
    <property type="entry name" value="MCM_dom"/>
</dbReference>
<reference evidence="5 6" key="1">
    <citation type="journal article" date="2018" name="Nat. Biotechnol.">
        <title>A standardized bacterial taxonomy based on genome phylogeny substantially revises the tree of life.</title>
        <authorList>
            <person name="Parks D.H."/>
            <person name="Chuvochina M."/>
            <person name="Waite D.W."/>
            <person name="Rinke C."/>
            <person name="Skarshewski A."/>
            <person name="Chaumeil P.A."/>
            <person name="Hugenholtz P."/>
        </authorList>
    </citation>
    <scope>NUCLEOTIDE SEQUENCE [LARGE SCALE GENOMIC DNA]</scope>
    <source>
        <strain evidence="5">UBA9360</strain>
    </source>
</reference>
<dbReference type="NCBIfam" id="TIGR00368">
    <property type="entry name" value="YifB family Mg chelatase-like AAA ATPase"/>
    <property type="match status" value="1"/>
</dbReference>
<dbReference type="InterPro" id="IPR045006">
    <property type="entry name" value="CHLI-like"/>
</dbReference>
<keyword evidence="2" id="KW-0547">Nucleotide-binding</keyword>